<protein>
    <submittedName>
        <fullName evidence="2">Transposase</fullName>
    </submittedName>
</protein>
<comment type="caution">
    <text evidence="2">The sequence shown here is derived from an EMBL/GenBank/DDBJ whole genome shotgun (WGS) entry which is preliminary data.</text>
</comment>
<dbReference type="EMBL" id="JAILYJ010000012">
    <property type="protein sequence ID" value="MBY4631456.1"/>
    <property type="molecule type" value="Genomic_DNA"/>
</dbReference>
<evidence type="ECO:0000313" key="3">
    <source>
        <dbReference type="Proteomes" id="UP000733858"/>
    </source>
</evidence>
<evidence type="ECO:0000259" key="1">
    <source>
        <dbReference type="Pfam" id="PF01526"/>
    </source>
</evidence>
<reference evidence="2 3" key="1">
    <citation type="submission" date="2021-08" db="EMBL/GenBank/DDBJ databases">
        <title>Rhizobium croatiense sp. nov. and Rhizobium redzepovicii sp. nov., two new species isolated from nodules of Phaseolus vulgaris in Croatia.</title>
        <authorList>
            <person name="Rajnovic I."/>
            <person name="Ramirez-Bahena M.H."/>
            <person name="Kajic S."/>
            <person name="Igual M.J."/>
            <person name="Peix A."/>
            <person name="Velazquez E."/>
            <person name="Sikora S."/>
        </authorList>
    </citation>
    <scope>NUCLEOTIDE SEQUENCE [LARGE SCALE GENOMIC DNA]</scope>
    <source>
        <strain evidence="2 3">13T</strain>
    </source>
</reference>
<organism evidence="2 3">
    <name type="scientific">Rhizobium croatiense</name>
    <dbReference type="NCBI Taxonomy" id="2867516"/>
    <lineage>
        <taxon>Bacteria</taxon>
        <taxon>Pseudomonadati</taxon>
        <taxon>Pseudomonadota</taxon>
        <taxon>Alphaproteobacteria</taxon>
        <taxon>Hyphomicrobiales</taxon>
        <taxon>Rhizobiaceae</taxon>
        <taxon>Rhizobium/Agrobacterium group</taxon>
        <taxon>Rhizobium</taxon>
    </lineage>
</organism>
<dbReference type="Proteomes" id="UP000733858">
    <property type="component" value="Unassembled WGS sequence"/>
</dbReference>
<dbReference type="Pfam" id="PF01526">
    <property type="entry name" value="DDE_Tnp_Tn3"/>
    <property type="match status" value="1"/>
</dbReference>
<accession>A0ABS7M3I5</accession>
<proteinExistence type="predicted"/>
<evidence type="ECO:0000313" key="2">
    <source>
        <dbReference type="EMBL" id="MBY4631456.1"/>
    </source>
</evidence>
<feature type="domain" description="Tn3 transposase DDE" evidence="1">
    <location>
        <begin position="5"/>
        <end position="46"/>
    </location>
</feature>
<dbReference type="InterPro" id="IPR002513">
    <property type="entry name" value="Tn3_Tnp_DDE_dom"/>
</dbReference>
<gene>
    <name evidence="2" type="ORF">K6M89_19425</name>
</gene>
<name>A0ABS7M3I5_9HYPH</name>
<keyword evidence="3" id="KW-1185">Reference proteome</keyword>
<sequence length="76" mass="8828">MKARIGAGLVQSSVILKKLAASPRQNRLNQALRERGRIERSIFICRSRWAGAAVSSLWRGRAHRRRWFLSREMYSC</sequence>